<proteinExistence type="inferred from homology"/>
<keyword evidence="6" id="KW-0482">Metalloprotease</keyword>
<dbReference type="Pfam" id="PF05193">
    <property type="entry name" value="Peptidase_M16_C"/>
    <property type="match status" value="1"/>
</dbReference>
<dbReference type="SUPFAM" id="SSF63411">
    <property type="entry name" value="LuxS/MPP-like metallohydrolase"/>
    <property type="match status" value="1"/>
</dbReference>
<dbReference type="GO" id="GO:0046872">
    <property type="term" value="F:metal ion binding"/>
    <property type="evidence" value="ECO:0007669"/>
    <property type="project" value="UniProtKB-KW"/>
</dbReference>
<evidence type="ECO:0000256" key="6">
    <source>
        <dbReference type="ARBA" id="ARBA00023049"/>
    </source>
</evidence>
<keyword evidence="4" id="KW-0378">Hydrolase</keyword>
<evidence type="ECO:0000313" key="10">
    <source>
        <dbReference type="Proteomes" id="UP000266861"/>
    </source>
</evidence>
<comment type="caution">
    <text evidence="9">The sequence shown here is derived from an EMBL/GenBank/DDBJ whole genome shotgun (WGS) entry which is preliminary data.</text>
</comment>
<dbReference type="InterPro" id="IPR011765">
    <property type="entry name" value="Pept_M16_N"/>
</dbReference>
<dbReference type="GO" id="GO:0051603">
    <property type="term" value="P:proteolysis involved in protein catabolic process"/>
    <property type="evidence" value="ECO:0007669"/>
    <property type="project" value="TreeGrafter"/>
</dbReference>
<dbReference type="GO" id="GO:0004222">
    <property type="term" value="F:metalloendopeptidase activity"/>
    <property type="evidence" value="ECO:0007669"/>
    <property type="project" value="InterPro"/>
</dbReference>
<feature type="domain" description="Peptidase M16 N-terminal" evidence="7">
    <location>
        <begin position="47"/>
        <end position="180"/>
    </location>
</feature>
<feature type="domain" description="Peptidase M16 C-terminal" evidence="8">
    <location>
        <begin position="210"/>
        <end position="244"/>
    </location>
</feature>
<dbReference type="InterPro" id="IPR007863">
    <property type="entry name" value="Peptidase_M16_C"/>
</dbReference>
<dbReference type="Proteomes" id="UP000266861">
    <property type="component" value="Unassembled WGS sequence"/>
</dbReference>
<dbReference type="EMBL" id="PQFF01000319">
    <property type="protein sequence ID" value="RHZ61218.1"/>
    <property type="molecule type" value="Genomic_DNA"/>
</dbReference>
<dbReference type="InterPro" id="IPR050626">
    <property type="entry name" value="Peptidase_M16"/>
</dbReference>
<evidence type="ECO:0000256" key="3">
    <source>
        <dbReference type="ARBA" id="ARBA00022723"/>
    </source>
</evidence>
<dbReference type="GO" id="GO:0043171">
    <property type="term" value="P:peptide catabolic process"/>
    <property type="evidence" value="ECO:0007669"/>
    <property type="project" value="TreeGrafter"/>
</dbReference>
<dbReference type="FunFam" id="3.30.830.10:FF:000004">
    <property type="entry name" value="Putative insulin-degrading enzyme"/>
    <property type="match status" value="1"/>
</dbReference>
<dbReference type="GO" id="GO:0005739">
    <property type="term" value="C:mitochondrion"/>
    <property type="evidence" value="ECO:0007669"/>
    <property type="project" value="TreeGrafter"/>
</dbReference>
<protein>
    <submittedName>
        <fullName evidence="9">Uncharacterized protein</fullName>
    </submittedName>
</protein>
<accession>A0A397HGQ0</accession>
<evidence type="ECO:0000256" key="1">
    <source>
        <dbReference type="ARBA" id="ARBA00007261"/>
    </source>
</evidence>
<keyword evidence="5" id="KW-0862">Zinc</keyword>
<dbReference type="Gene3D" id="3.30.830.10">
    <property type="entry name" value="Metalloenzyme, LuxS/M16 peptidase-like"/>
    <property type="match status" value="1"/>
</dbReference>
<comment type="similarity">
    <text evidence="1">Belongs to the peptidase M16 family.</text>
</comment>
<evidence type="ECO:0000256" key="2">
    <source>
        <dbReference type="ARBA" id="ARBA00022670"/>
    </source>
</evidence>
<keyword evidence="2" id="KW-0645">Protease</keyword>
<dbReference type="PANTHER" id="PTHR43690">
    <property type="entry name" value="NARDILYSIN"/>
    <property type="match status" value="1"/>
</dbReference>
<sequence>MAFTNLPPDFVISPDGSHAVLTVPIEKSDNDDRNYRLIRLSNDLEALLIQDVNTDKSGAALDVHIGSLCDPETLPGLAHFCEHLLFMGTKKYPKENEYNQYLSKHAGYANAFTALDCTNFYFEVGKEHLEGALDRFSQFFVSPLFDPNCKDRELKAVDSENTKNLQEDGQRVNQLVKSVLSNPRHPYSRFASGNLMTLRDDPIKQGIDVRDELLKWYDRYYSANYMKLCVLGCESLDQLTQWVVVSRLDSTKTEIAQQINSGHTDSLHFFVYHYLNVITVWQLKQQLQ</sequence>
<keyword evidence="3" id="KW-0479">Metal-binding</keyword>
<dbReference type="OrthoDB" id="952271at2759"/>
<evidence type="ECO:0000259" key="7">
    <source>
        <dbReference type="Pfam" id="PF00675"/>
    </source>
</evidence>
<keyword evidence="10" id="KW-1185">Reference proteome</keyword>
<dbReference type="GO" id="GO:0005829">
    <property type="term" value="C:cytosol"/>
    <property type="evidence" value="ECO:0007669"/>
    <property type="project" value="TreeGrafter"/>
</dbReference>
<evidence type="ECO:0000256" key="4">
    <source>
        <dbReference type="ARBA" id="ARBA00022801"/>
    </source>
</evidence>
<evidence type="ECO:0000256" key="5">
    <source>
        <dbReference type="ARBA" id="ARBA00022833"/>
    </source>
</evidence>
<evidence type="ECO:0000313" key="9">
    <source>
        <dbReference type="EMBL" id="RHZ61218.1"/>
    </source>
</evidence>
<evidence type="ECO:0000259" key="8">
    <source>
        <dbReference type="Pfam" id="PF05193"/>
    </source>
</evidence>
<dbReference type="InterPro" id="IPR011249">
    <property type="entry name" value="Metalloenz_LuxS/M16"/>
</dbReference>
<reference evidence="9 10" key="1">
    <citation type="submission" date="2018-08" db="EMBL/GenBank/DDBJ databases">
        <title>Genome and evolution of the arbuscular mycorrhizal fungus Diversispora epigaea (formerly Glomus versiforme) and its bacterial endosymbionts.</title>
        <authorList>
            <person name="Sun X."/>
            <person name="Fei Z."/>
            <person name="Harrison M."/>
        </authorList>
    </citation>
    <scope>NUCLEOTIDE SEQUENCE [LARGE SCALE GENOMIC DNA]</scope>
    <source>
        <strain evidence="9 10">IT104</strain>
    </source>
</reference>
<organism evidence="9 10">
    <name type="scientific">Diversispora epigaea</name>
    <dbReference type="NCBI Taxonomy" id="1348612"/>
    <lineage>
        <taxon>Eukaryota</taxon>
        <taxon>Fungi</taxon>
        <taxon>Fungi incertae sedis</taxon>
        <taxon>Mucoromycota</taxon>
        <taxon>Glomeromycotina</taxon>
        <taxon>Glomeromycetes</taxon>
        <taxon>Diversisporales</taxon>
        <taxon>Diversisporaceae</taxon>
        <taxon>Diversispora</taxon>
    </lineage>
</organism>
<dbReference type="PROSITE" id="PS00143">
    <property type="entry name" value="INSULINASE"/>
    <property type="match status" value="1"/>
</dbReference>
<dbReference type="InterPro" id="IPR001431">
    <property type="entry name" value="Pept_M16_Zn_BS"/>
</dbReference>
<dbReference type="PANTHER" id="PTHR43690:SF18">
    <property type="entry name" value="INSULIN-DEGRADING ENZYME-RELATED"/>
    <property type="match status" value="1"/>
</dbReference>
<dbReference type="STRING" id="1348612.A0A397HGQ0"/>
<dbReference type="Pfam" id="PF00675">
    <property type="entry name" value="Peptidase_M16"/>
    <property type="match status" value="1"/>
</dbReference>
<gene>
    <name evidence="9" type="ORF">Glove_349g94</name>
</gene>
<name>A0A397HGQ0_9GLOM</name>
<dbReference type="AlphaFoldDB" id="A0A397HGQ0"/>